<dbReference type="PANTHER" id="PTHR30097:SF15">
    <property type="entry name" value="CATION EFFLUX SYSTEM PROTEIN CUSB"/>
    <property type="match status" value="1"/>
</dbReference>
<dbReference type="GO" id="GO:0030288">
    <property type="term" value="C:outer membrane-bounded periplasmic space"/>
    <property type="evidence" value="ECO:0007669"/>
    <property type="project" value="TreeGrafter"/>
</dbReference>
<dbReference type="InterPro" id="IPR051909">
    <property type="entry name" value="MFP_Cation_Efflux"/>
</dbReference>
<dbReference type="InterPro" id="IPR058649">
    <property type="entry name" value="CzcB_C"/>
</dbReference>
<organism evidence="5">
    <name type="scientific">hydrothermal vent metagenome</name>
    <dbReference type="NCBI Taxonomy" id="652676"/>
    <lineage>
        <taxon>unclassified sequences</taxon>
        <taxon>metagenomes</taxon>
        <taxon>ecological metagenomes</taxon>
    </lineage>
</organism>
<dbReference type="Pfam" id="PF25954">
    <property type="entry name" value="Beta-barrel_RND_2"/>
    <property type="match status" value="1"/>
</dbReference>
<dbReference type="AlphaFoldDB" id="A0A3B0RAL5"/>
<dbReference type="InterPro" id="IPR058792">
    <property type="entry name" value="Beta-barrel_RND_2"/>
</dbReference>
<gene>
    <name evidence="5" type="ORF">MNBD_ALPHA02-350</name>
</gene>
<dbReference type="GO" id="GO:0022857">
    <property type="term" value="F:transmembrane transporter activity"/>
    <property type="evidence" value="ECO:0007669"/>
    <property type="project" value="InterPro"/>
</dbReference>
<dbReference type="EMBL" id="UOED01000045">
    <property type="protein sequence ID" value="VAV89332.1"/>
    <property type="molecule type" value="Genomic_DNA"/>
</dbReference>
<sequence length="366" mass="40088">MKQILKTILITGFVTGLVPFGATAQEEHKEGEEGVKLSPVQMELANIKVTRLEMQTMNYQIYAPGEIKANGYTSYQVSPRVDSVVLRRHAALGDHVKKGQALVTLFSESVADAQAAYSVRKAEWKRVQTMGRQAVGDRRYIAAQSEFEAAHGRLLAFGLSESAIQKLSGKMKNLGEYTLVAETSGAVLTDDFRQGQRVQSGEPLMELADEQELWVEARLAPTIQLSLPSGTPALIKVGNATFNAKVSQEAHIIDQQTRTRVVRLLVNNRSHRLHPGMFADVYFTFATEEPVLAVPEAALIRSADGDWVVFVEDHPGEFKGEEVELGRALGKWREIKGLAVGTMIVAEGAFFVASELAKGDFGGGHH</sequence>
<dbReference type="NCBIfam" id="TIGR01730">
    <property type="entry name" value="RND_mfp"/>
    <property type="match status" value="1"/>
</dbReference>
<reference evidence="5" key="1">
    <citation type="submission" date="2018-06" db="EMBL/GenBank/DDBJ databases">
        <authorList>
            <person name="Zhirakovskaya E."/>
        </authorList>
    </citation>
    <scope>NUCLEOTIDE SEQUENCE</scope>
</reference>
<dbReference type="Pfam" id="PF25973">
    <property type="entry name" value="BSH_CzcB"/>
    <property type="match status" value="1"/>
</dbReference>
<accession>A0A3B0RAL5</accession>
<dbReference type="SUPFAM" id="SSF111369">
    <property type="entry name" value="HlyD-like secretion proteins"/>
    <property type="match status" value="1"/>
</dbReference>
<name>A0A3B0RAL5_9ZZZZ</name>
<feature type="domain" description="CusB-like beta-barrel" evidence="2">
    <location>
        <begin position="213"/>
        <end position="284"/>
    </location>
</feature>
<dbReference type="Gene3D" id="2.40.30.170">
    <property type="match status" value="1"/>
</dbReference>
<dbReference type="Pfam" id="PF25975">
    <property type="entry name" value="CzcB_C"/>
    <property type="match status" value="1"/>
</dbReference>
<dbReference type="GO" id="GO:0046914">
    <property type="term" value="F:transition metal ion binding"/>
    <property type="evidence" value="ECO:0007669"/>
    <property type="project" value="TreeGrafter"/>
</dbReference>
<dbReference type="GO" id="GO:0016020">
    <property type="term" value="C:membrane"/>
    <property type="evidence" value="ECO:0007669"/>
    <property type="project" value="InterPro"/>
</dbReference>
<evidence type="ECO:0000313" key="5">
    <source>
        <dbReference type="EMBL" id="VAV89332.1"/>
    </source>
</evidence>
<dbReference type="Gene3D" id="2.40.50.100">
    <property type="match status" value="1"/>
</dbReference>
<dbReference type="InterPro" id="IPR058647">
    <property type="entry name" value="BSH_CzcB-like"/>
</dbReference>
<keyword evidence="1" id="KW-0813">Transport</keyword>
<dbReference type="InterPro" id="IPR006143">
    <property type="entry name" value="RND_pump_MFP"/>
</dbReference>
<dbReference type="GO" id="GO:0060003">
    <property type="term" value="P:copper ion export"/>
    <property type="evidence" value="ECO:0007669"/>
    <property type="project" value="TreeGrafter"/>
</dbReference>
<dbReference type="PANTHER" id="PTHR30097">
    <property type="entry name" value="CATION EFFLUX SYSTEM PROTEIN CUSB"/>
    <property type="match status" value="1"/>
</dbReference>
<protein>
    <submittedName>
        <fullName evidence="5">Probable Co/Zn/Cd efflux system membrane fusion protein</fullName>
    </submittedName>
</protein>
<proteinExistence type="predicted"/>
<dbReference type="Gene3D" id="2.40.420.20">
    <property type="match status" value="1"/>
</dbReference>
<feature type="domain" description="CzcB-like C-terminal circularly permuted SH3-like" evidence="4">
    <location>
        <begin position="292"/>
        <end position="351"/>
    </location>
</feature>
<evidence type="ECO:0000256" key="1">
    <source>
        <dbReference type="ARBA" id="ARBA00022448"/>
    </source>
</evidence>
<evidence type="ECO:0000259" key="4">
    <source>
        <dbReference type="Pfam" id="PF25975"/>
    </source>
</evidence>
<evidence type="ECO:0000259" key="2">
    <source>
        <dbReference type="Pfam" id="PF25954"/>
    </source>
</evidence>
<evidence type="ECO:0000259" key="3">
    <source>
        <dbReference type="Pfam" id="PF25973"/>
    </source>
</evidence>
<feature type="domain" description="CzcB-like barrel-sandwich hybrid" evidence="3">
    <location>
        <begin position="75"/>
        <end position="209"/>
    </location>
</feature>
<dbReference type="GO" id="GO:0015679">
    <property type="term" value="P:plasma membrane copper ion transport"/>
    <property type="evidence" value="ECO:0007669"/>
    <property type="project" value="TreeGrafter"/>
</dbReference>